<dbReference type="SUPFAM" id="SSF54106">
    <property type="entry name" value="LysM domain"/>
    <property type="match status" value="3"/>
</dbReference>
<dbReference type="CDD" id="cd16894">
    <property type="entry name" value="MltD-like"/>
    <property type="match status" value="1"/>
</dbReference>
<dbReference type="AlphaFoldDB" id="A0A4Z0WFU5"/>
<reference evidence="5 6" key="1">
    <citation type="submission" date="2019-04" db="EMBL/GenBank/DDBJ databases">
        <title>Natronospirillum operosus gen. nov., sp. nov., a haloalkaliphilic satellite isolated from decaying biomass of laboratory culture of cyanobacterium Geitlerinema sp. and proposal of Natronospirillaceae fam. nov. and Saccharospirillaceae fam. nov.</title>
        <authorList>
            <person name="Kevbrin V."/>
            <person name="Boltyanskaya Y."/>
            <person name="Koziaeva V."/>
            <person name="Grouzdev D.S."/>
            <person name="Park M."/>
            <person name="Cho J."/>
        </authorList>
    </citation>
    <scope>NUCLEOTIDE SEQUENCE [LARGE SCALE GENOMIC DNA]</scope>
    <source>
        <strain evidence="5 6">G-116</strain>
    </source>
</reference>
<dbReference type="RefSeq" id="WP_135481937.1">
    <property type="nucleotide sequence ID" value="NZ_SRMF01000001.1"/>
</dbReference>
<evidence type="ECO:0000256" key="3">
    <source>
        <dbReference type="SAM" id="SignalP"/>
    </source>
</evidence>
<feature type="signal peptide" evidence="3">
    <location>
        <begin position="1"/>
        <end position="25"/>
    </location>
</feature>
<dbReference type="Pfam" id="PF01476">
    <property type="entry name" value="LysM"/>
    <property type="match status" value="3"/>
</dbReference>
<dbReference type="PROSITE" id="PS00922">
    <property type="entry name" value="TRANSGLYCOSYLASE"/>
    <property type="match status" value="1"/>
</dbReference>
<accession>A0A4Z0WFU5</accession>
<feature type="chain" id="PRO_5021441789" evidence="3">
    <location>
        <begin position="26"/>
        <end position="574"/>
    </location>
</feature>
<feature type="domain" description="LysM" evidence="4">
    <location>
        <begin position="453"/>
        <end position="497"/>
    </location>
</feature>
<evidence type="ECO:0000259" key="4">
    <source>
        <dbReference type="PROSITE" id="PS51782"/>
    </source>
</evidence>
<dbReference type="InterPro" id="IPR036779">
    <property type="entry name" value="LysM_dom_sf"/>
</dbReference>
<comment type="caution">
    <text evidence="5">The sequence shown here is derived from an EMBL/GenBank/DDBJ whole genome shotgun (WGS) entry which is preliminary data.</text>
</comment>
<dbReference type="Gene3D" id="1.10.530.10">
    <property type="match status" value="1"/>
</dbReference>
<dbReference type="Pfam" id="PF01464">
    <property type="entry name" value="SLT"/>
    <property type="match status" value="1"/>
</dbReference>
<dbReference type="SUPFAM" id="SSF53955">
    <property type="entry name" value="Lysozyme-like"/>
    <property type="match status" value="1"/>
</dbReference>
<comment type="similarity">
    <text evidence="1">Belongs to the transglycosylase Slt family.</text>
</comment>
<dbReference type="PANTHER" id="PTHR33734:SF22">
    <property type="entry name" value="MEMBRANE-BOUND LYTIC MUREIN TRANSGLYCOSYLASE D"/>
    <property type="match status" value="1"/>
</dbReference>
<feature type="domain" description="LysM" evidence="4">
    <location>
        <begin position="520"/>
        <end position="564"/>
    </location>
</feature>
<dbReference type="PROSITE" id="PS51782">
    <property type="entry name" value="LYSM"/>
    <property type="match status" value="3"/>
</dbReference>
<dbReference type="OrthoDB" id="9815002at2"/>
<dbReference type="GO" id="GO:0008932">
    <property type="term" value="F:lytic endotransglycosylase activity"/>
    <property type="evidence" value="ECO:0007669"/>
    <property type="project" value="TreeGrafter"/>
</dbReference>
<gene>
    <name evidence="5" type="ORF">E4656_05740</name>
</gene>
<keyword evidence="6" id="KW-1185">Reference proteome</keyword>
<organism evidence="5 6">
    <name type="scientific">Natronospirillum operosum</name>
    <dbReference type="NCBI Taxonomy" id="2759953"/>
    <lineage>
        <taxon>Bacteria</taxon>
        <taxon>Pseudomonadati</taxon>
        <taxon>Pseudomonadota</taxon>
        <taxon>Gammaproteobacteria</taxon>
        <taxon>Oceanospirillales</taxon>
        <taxon>Natronospirillaceae</taxon>
        <taxon>Natronospirillum</taxon>
    </lineage>
</organism>
<keyword evidence="3" id="KW-0732">Signal</keyword>
<dbReference type="InterPro" id="IPR008258">
    <property type="entry name" value="Transglycosylase_SLT_dom_1"/>
</dbReference>
<dbReference type="EMBL" id="SRMF01000001">
    <property type="protein sequence ID" value="TGG95900.1"/>
    <property type="molecule type" value="Genomic_DNA"/>
</dbReference>
<evidence type="ECO:0000256" key="1">
    <source>
        <dbReference type="ARBA" id="ARBA00007734"/>
    </source>
</evidence>
<protein>
    <submittedName>
        <fullName evidence="5">LysM peptidoglycan-binding domain-containing protein</fullName>
    </submittedName>
</protein>
<dbReference type="Gene3D" id="3.10.350.10">
    <property type="entry name" value="LysM domain"/>
    <property type="match status" value="3"/>
</dbReference>
<dbReference type="SMART" id="SM00257">
    <property type="entry name" value="LysM"/>
    <property type="match status" value="3"/>
</dbReference>
<dbReference type="InterPro" id="IPR000189">
    <property type="entry name" value="Transglyc_AS"/>
</dbReference>
<proteinExistence type="inferred from homology"/>
<dbReference type="InterPro" id="IPR023346">
    <property type="entry name" value="Lysozyme-like_dom_sf"/>
</dbReference>
<feature type="domain" description="LysM" evidence="4">
    <location>
        <begin position="377"/>
        <end position="420"/>
    </location>
</feature>
<dbReference type="Proteomes" id="UP000297475">
    <property type="component" value="Unassembled WGS sequence"/>
</dbReference>
<dbReference type="CDD" id="cd00118">
    <property type="entry name" value="LysM"/>
    <property type="match status" value="3"/>
</dbReference>
<evidence type="ECO:0000256" key="2">
    <source>
        <dbReference type="SAM" id="MobiDB-lite"/>
    </source>
</evidence>
<feature type="region of interest" description="Disordered" evidence="2">
    <location>
        <begin position="30"/>
        <end position="51"/>
    </location>
</feature>
<dbReference type="InterPro" id="IPR018392">
    <property type="entry name" value="LysM"/>
</dbReference>
<evidence type="ECO:0000313" key="5">
    <source>
        <dbReference type="EMBL" id="TGG95900.1"/>
    </source>
</evidence>
<dbReference type="PANTHER" id="PTHR33734">
    <property type="entry name" value="LYSM DOMAIN-CONTAINING GPI-ANCHORED PROTEIN 2"/>
    <property type="match status" value="1"/>
</dbReference>
<dbReference type="GO" id="GO:0000270">
    <property type="term" value="P:peptidoglycan metabolic process"/>
    <property type="evidence" value="ECO:0007669"/>
    <property type="project" value="InterPro"/>
</dbReference>
<dbReference type="GO" id="GO:0016020">
    <property type="term" value="C:membrane"/>
    <property type="evidence" value="ECO:0007669"/>
    <property type="project" value="InterPro"/>
</dbReference>
<sequence>MEQRQLTLPLLTVLSLTLAGCQVLAPDALRGSDDAQSTSSTERSDLMPLDDYESPPPIALAPVPDYPDDHIIEDLALLFPEEFNSPEPFRWPQQLAQYERDIWHDLRSGFTLNLDIDDPRVAAELRWYSRNQGYFNRVAHRARRYLPHVYEQLVEHDMPLELALLPVVESAYDPFAYSHGRASGMWQFIPGTGRHYGLHQDWWYDGRRDVVASTQAAIDFLSDLSRQFNGDWELALAAYNAGGGNVRRAIRNNTNQGLPTDYWNLGTLPRETRNYVPKLIALAVIVADPEAHGIELPSLPNEPYFEVVDVGSQIDLAQAARLADITLEELYLLNPGYNQWATHPEQAQHLLIPAGEPAERFRTELAALPADERVGWARYQIQPGDSLITIARSHQTTVDVLRDVNDIRSNVIRAGDHLLIPTATAESGAYSMSADNRLSRQQNRQPSDDRQRIDHVVRPGDSFWDISRQYGVNLRQLASWNGKAPTDPIIVGETLVVWVTGEQAQSASNRPATRSEIRRVGYTVRNGDNLSSIANRFNVTVADIRRWNSDLNGPYIHPGQHIQLYVDVTNGPFN</sequence>
<evidence type="ECO:0000313" key="6">
    <source>
        <dbReference type="Proteomes" id="UP000297475"/>
    </source>
</evidence>
<name>A0A4Z0WFU5_9GAMM</name>
<dbReference type="PROSITE" id="PS51257">
    <property type="entry name" value="PROKAR_LIPOPROTEIN"/>
    <property type="match status" value="1"/>
</dbReference>